<keyword evidence="3" id="KW-1185">Reference proteome</keyword>
<organism evidence="2 3">
    <name type="scientific">Nocardioides fonticola</name>
    <dbReference type="NCBI Taxonomy" id="450363"/>
    <lineage>
        <taxon>Bacteria</taxon>
        <taxon>Bacillati</taxon>
        <taxon>Actinomycetota</taxon>
        <taxon>Actinomycetes</taxon>
        <taxon>Propionibacteriales</taxon>
        <taxon>Nocardioidaceae</taxon>
        <taxon>Nocardioides</taxon>
    </lineage>
</organism>
<dbReference type="RefSeq" id="WP_344735330.1">
    <property type="nucleotide sequence ID" value="NZ_BAAAZH010000033.1"/>
</dbReference>
<comment type="caution">
    <text evidence="2">The sequence shown here is derived from an EMBL/GenBank/DDBJ whole genome shotgun (WGS) entry which is preliminary data.</text>
</comment>
<reference evidence="3" key="1">
    <citation type="journal article" date="2019" name="Int. J. Syst. Evol. Microbiol.">
        <title>The Global Catalogue of Microorganisms (GCM) 10K type strain sequencing project: providing services to taxonomists for standard genome sequencing and annotation.</title>
        <authorList>
            <consortium name="The Broad Institute Genomics Platform"/>
            <consortium name="The Broad Institute Genome Sequencing Center for Infectious Disease"/>
            <person name="Wu L."/>
            <person name="Ma J."/>
        </authorList>
    </citation>
    <scope>NUCLEOTIDE SEQUENCE [LARGE SCALE GENOMIC DNA]</scope>
    <source>
        <strain evidence="3">JCM 16703</strain>
    </source>
</reference>
<dbReference type="EMBL" id="BAAAZH010000033">
    <property type="protein sequence ID" value="GAA4128704.1"/>
    <property type="molecule type" value="Genomic_DNA"/>
</dbReference>
<evidence type="ECO:0000256" key="1">
    <source>
        <dbReference type="SAM" id="MobiDB-lite"/>
    </source>
</evidence>
<evidence type="ECO:0000313" key="3">
    <source>
        <dbReference type="Proteomes" id="UP001501495"/>
    </source>
</evidence>
<gene>
    <name evidence="2" type="ORF">GCM10022215_40470</name>
</gene>
<dbReference type="Proteomes" id="UP001501495">
    <property type="component" value="Unassembled WGS sequence"/>
</dbReference>
<proteinExistence type="predicted"/>
<protein>
    <submittedName>
        <fullName evidence="2">Uncharacterized protein</fullName>
    </submittedName>
</protein>
<name>A0ABP7Y011_9ACTN</name>
<feature type="compositionally biased region" description="Basic and acidic residues" evidence="1">
    <location>
        <begin position="40"/>
        <end position="49"/>
    </location>
</feature>
<accession>A0ABP7Y011</accession>
<feature type="region of interest" description="Disordered" evidence="1">
    <location>
        <begin position="33"/>
        <end position="71"/>
    </location>
</feature>
<sequence length="71" mass="7612">MSDLLVSLLALAVLGVGALVLVRWVRADAFASMPRQHATRSRERREPGRRGATGLSIRGSAVAELGVSSRR</sequence>
<evidence type="ECO:0000313" key="2">
    <source>
        <dbReference type="EMBL" id="GAA4128704.1"/>
    </source>
</evidence>